<reference evidence="15" key="2">
    <citation type="submission" date="2024-02" db="EMBL/GenBank/DDBJ databases">
        <title>The Genome Sequence of Enterococcus diestrammenae JM9A.</title>
        <authorList>
            <person name="Earl A."/>
            <person name="Manson A."/>
            <person name="Gilmore M."/>
            <person name="Sanders J."/>
            <person name="Shea T."/>
            <person name="Howe W."/>
            <person name="Livny J."/>
            <person name="Cuomo C."/>
            <person name="Neafsey D."/>
            <person name="Birren B."/>
        </authorList>
    </citation>
    <scope>NUCLEOTIDE SEQUENCE</scope>
    <source>
        <strain evidence="15">JM9A</strain>
    </source>
</reference>
<feature type="compositionally biased region" description="Low complexity" evidence="12">
    <location>
        <begin position="305"/>
        <end position="317"/>
    </location>
</feature>
<dbReference type="InterPro" id="IPR050245">
    <property type="entry name" value="PrsA_foldase"/>
</dbReference>
<sequence>MKKKIITAAISAVTLLSLAACSSSATDDKIATMKGSTITVSDFYDKVKTSDESKQSVAQMIIYKVFTEAYGDKVTEKEINKEFNASKKSLGDNFAAALKSSNMTEKSYKELIKQNLAFQKGMEAHVDLTDEDIKTAWDNFHPEVEVQLMTAASEDDAKALLKEVKKDDADFAKIAKENDKNTDTTYKEDGGTAKFDSQSSNLSAAVQQAIYKLKDGEISDVITDTTYDSSYQMVTTYYVVKMVKNTPKGNDMDKYKDELKEIATATYTQDSTFQNKVIGEELKKANVKIKDDTFADVLSTYIDAAESTSTTESSTAESTEETKASSTAETESSAAESTTESSVAESTTESSK</sequence>
<dbReference type="SUPFAM" id="SSF54534">
    <property type="entry name" value="FKBP-like"/>
    <property type="match status" value="1"/>
</dbReference>
<evidence type="ECO:0000256" key="8">
    <source>
        <dbReference type="ARBA" id="ARBA00023139"/>
    </source>
</evidence>
<dbReference type="PROSITE" id="PS51257">
    <property type="entry name" value="PROKAR_LIPOPROTEIN"/>
    <property type="match status" value="1"/>
</dbReference>
<organism evidence="15 16">
    <name type="scientific">Enterococcus diestrammenae</name>
    <dbReference type="NCBI Taxonomy" id="1155073"/>
    <lineage>
        <taxon>Bacteria</taxon>
        <taxon>Bacillati</taxon>
        <taxon>Bacillota</taxon>
        <taxon>Bacilli</taxon>
        <taxon>Lactobacillales</taxon>
        <taxon>Enterococcaceae</taxon>
        <taxon>Enterococcus</taxon>
    </lineage>
</organism>
<keyword evidence="6 11" id="KW-0697">Rotamase</keyword>
<evidence type="ECO:0000256" key="1">
    <source>
        <dbReference type="ARBA" id="ARBA00000971"/>
    </source>
</evidence>
<dbReference type="Pfam" id="PF13145">
    <property type="entry name" value="Rotamase_2"/>
    <property type="match status" value="1"/>
</dbReference>
<evidence type="ECO:0000259" key="14">
    <source>
        <dbReference type="PROSITE" id="PS50198"/>
    </source>
</evidence>
<dbReference type="PANTHER" id="PTHR47245">
    <property type="entry name" value="PEPTIDYLPROLYL ISOMERASE"/>
    <property type="match status" value="1"/>
</dbReference>
<reference evidence="15" key="1">
    <citation type="submission" date="2016-06" db="EMBL/GenBank/DDBJ databases">
        <authorList>
            <person name="Van Tyne D."/>
        </authorList>
    </citation>
    <scope>NUCLEOTIDE SEQUENCE</scope>
    <source>
        <strain evidence="15">JM9A</strain>
    </source>
</reference>
<evidence type="ECO:0000256" key="9">
    <source>
        <dbReference type="ARBA" id="ARBA00023235"/>
    </source>
</evidence>
<evidence type="ECO:0000256" key="10">
    <source>
        <dbReference type="ARBA" id="ARBA00023288"/>
    </source>
</evidence>
<evidence type="ECO:0000256" key="7">
    <source>
        <dbReference type="ARBA" id="ARBA00023136"/>
    </source>
</evidence>
<dbReference type="Gene3D" id="3.10.50.40">
    <property type="match status" value="1"/>
</dbReference>
<dbReference type="RefSeq" id="WP_161870558.1">
    <property type="nucleotide sequence ID" value="NZ_MAEI02000001.1"/>
</dbReference>
<keyword evidence="9 11" id="KW-0413">Isomerase</keyword>
<keyword evidence="5 11" id="KW-0732">Signal</keyword>
<dbReference type="InterPro" id="IPR023059">
    <property type="entry name" value="Foldase_PrsA"/>
</dbReference>
<proteinExistence type="inferred from homology"/>
<comment type="caution">
    <text evidence="15">The sequence shown here is derived from an EMBL/GenBank/DDBJ whole genome shotgun (WGS) entry which is preliminary data.</text>
</comment>
<keyword evidence="4 11" id="KW-1003">Cell membrane</keyword>
<evidence type="ECO:0000256" key="5">
    <source>
        <dbReference type="ARBA" id="ARBA00022729"/>
    </source>
</evidence>
<feature type="domain" description="PpiC" evidence="14">
    <location>
        <begin position="125"/>
        <end position="222"/>
    </location>
</feature>
<feature type="compositionally biased region" description="Low complexity" evidence="12">
    <location>
        <begin position="324"/>
        <end position="352"/>
    </location>
</feature>
<comment type="catalytic activity">
    <reaction evidence="1 11">
        <text>[protein]-peptidylproline (omega=180) = [protein]-peptidylproline (omega=0)</text>
        <dbReference type="Rhea" id="RHEA:16237"/>
        <dbReference type="Rhea" id="RHEA-COMP:10747"/>
        <dbReference type="Rhea" id="RHEA-COMP:10748"/>
        <dbReference type="ChEBI" id="CHEBI:83833"/>
        <dbReference type="ChEBI" id="CHEBI:83834"/>
        <dbReference type="EC" id="5.2.1.8"/>
    </reaction>
</comment>
<keyword evidence="7 11" id="KW-0472">Membrane</keyword>
<comment type="similarity">
    <text evidence="3 11">Belongs to the PrsA family.</text>
</comment>
<evidence type="ECO:0000256" key="3">
    <source>
        <dbReference type="ARBA" id="ARBA00006071"/>
    </source>
</evidence>
<evidence type="ECO:0000313" key="16">
    <source>
        <dbReference type="Proteomes" id="UP001429357"/>
    </source>
</evidence>
<dbReference type="HAMAP" id="MF_01145">
    <property type="entry name" value="Foldase_PrsA"/>
    <property type="match status" value="1"/>
</dbReference>
<evidence type="ECO:0000256" key="2">
    <source>
        <dbReference type="ARBA" id="ARBA00004193"/>
    </source>
</evidence>
<keyword evidence="16" id="KW-1185">Reference proteome</keyword>
<dbReference type="Proteomes" id="UP001429357">
    <property type="component" value="Unassembled WGS sequence"/>
</dbReference>
<evidence type="ECO:0000256" key="4">
    <source>
        <dbReference type="ARBA" id="ARBA00022475"/>
    </source>
</evidence>
<keyword evidence="10 11" id="KW-0449">Lipoprotein</keyword>
<evidence type="ECO:0000313" key="15">
    <source>
        <dbReference type="EMBL" id="MEO1780930.1"/>
    </source>
</evidence>
<evidence type="ECO:0000256" key="12">
    <source>
        <dbReference type="SAM" id="MobiDB-lite"/>
    </source>
</evidence>
<feature type="chain" id="PRO_5047378557" description="Foldase protein PrsA" evidence="13">
    <location>
        <begin position="26"/>
        <end position="352"/>
    </location>
</feature>
<keyword evidence="8 11" id="KW-0564">Palmitate</keyword>
<dbReference type="PANTHER" id="PTHR47245:SF1">
    <property type="entry name" value="FOLDASE PROTEIN PRSA"/>
    <property type="match status" value="1"/>
</dbReference>
<dbReference type="InterPro" id="IPR027304">
    <property type="entry name" value="Trigger_fact/SurA_dom_sf"/>
</dbReference>
<dbReference type="InterPro" id="IPR046357">
    <property type="entry name" value="PPIase_dom_sf"/>
</dbReference>
<evidence type="ECO:0000256" key="13">
    <source>
        <dbReference type="SAM" id="SignalP"/>
    </source>
</evidence>
<protein>
    <recommendedName>
        <fullName evidence="11">Foldase protein PrsA</fullName>
        <ecNumber evidence="11">5.2.1.8</ecNumber>
    </recommendedName>
</protein>
<feature type="region of interest" description="Disordered" evidence="12">
    <location>
        <begin position="305"/>
        <end position="352"/>
    </location>
</feature>
<evidence type="ECO:0000256" key="11">
    <source>
        <dbReference type="HAMAP-Rule" id="MF_01145"/>
    </source>
</evidence>
<feature type="signal peptide" evidence="13">
    <location>
        <begin position="1"/>
        <end position="25"/>
    </location>
</feature>
<accession>A0ABV0EYP0</accession>
<name>A0ABV0EYP0_9ENTE</name>
<dbReference type="SUPFAM" id="SSF109998">
    <property type="entry name" value="Triger factor/SurA peptide-binding domain-like"/>
    <property type="match status" value="1"/>
</dbReference>
<dbReference type="EC" id="5.2.1.8" evidence="11"/>
<dbReference type="InterPro" id="IPR000297">
    <property type="entry name" value="PPIase_PpiC"/>
</dbReference>
<dbReference type="EMBL" id="MAEI02000001">
    <property type="protein sequence ID" value="MEO1780930.1"/>
    <property type="molecule type" value="Genomic_DNA"/>
</dbReference>
<gene>
    <name evidence="11" type="primary">prsA</name>
    <name evidence="15" type="ORF">BAU18_000508</name>
</gene>
<dbReference type="PROSITE" id="PS50198">
    <property type="entry name" value="PPIC_PPIASE_2"/>
    <property type="match status" value="1"/>
</dbReference>
<comment type="subcellular location">
    <subcellularLocation>
        <location evidence="2 11">Cell membrane</location>
        <topology evidence="2 11">Lipid-anchor</topology>
    </subcellularLocation>
</comment>
<evidence type="ECO:0000256" key="6">
    <source>
        <dbReference type="ARBA" id="ARBA00023110"/>
    </source>
</evidence>
<comment type="function">
    <text evidence="11">Plays a major role in protein secretion by helping the post-translocational extracellular folding of several secreted proteins.</text>
</comment>